<evidence type="ECO:0000256" key="1">
    <source>
        <dbReference type="ARBA" id="ARBA00004530"/>
    </source>
</evidence>
<sequence length="253" mass="27937">MSFISTTMLNGHTGVCLLVLLAALIPGIHLQPASEMHSDSQVYQPVLQPSETIPPIGTYTLKSSEGKPCIKATMGVEYIVTEKQKTWYFNVDPSRVVITGHCGKDSAVLSLQLPDNAAGLEFTFTKEKKRSYVSKLTAQLSPRPVCQKCGNETYSGLLDHQKLFTAEDGSSFGCRSENLLRVSSQLKIKLVPLQMQAFTLPSGQFGQMVECWADYSKDVIPIIIGATVVGLILIAMLTFLFIKDRRRQGYDRI</sequence>
<feature type="transmembrane region" description="Helical" evidence="9">
    <location>
        <begin position="219"/>
        <end position="242"/>
    </location>
</feature>
<dbReference type="PANTHER" id="PTHR11506">
    <property type="entry name" value="LYSOSOME-ASSOCIATED MEMBRANE GLYCOPROTEIN"/>
    <property type="match status" value="1"/>
</dbReference>
<reference evidence="13" key="2">
    <citation type="submission" date="2019-02" db="EMBL/GenBank/DDBJ databases">
        <title>Opniocepnalus argus Var Kimnra genome.</title>
        <authorList>
            <person name="Zhou C."/>
            <person name="Xiao S."/>
        </authorList>
    </citation>
    <scope>NUCLEOTIDE SEQUENCE [LARGE SCALE GENOMIC DNA]</scope>
</reference>
<keyword evidence="7" id="KW-0325">Glycoprotein</keyword>
<dbReference type="Pfam" id="PF01299">
    <property type="entry name" value="Lamp2-like_luminal"/>
    <property type="match status" value="1"/>
</dbReference>
<dbReference type="GO" id="GO:0072594">
    <property type="term" value="P:establishment of protein localization to organelle"/>
    <property type="evidence" value="ECO:0007669"/>
    <property type="project" value="TreeGrafter"/>
</dbReference>
<name>A0A6G1PK02_CHAAH</name>
<dbReference type="GO" id="GO:0005886">
    <property type="term" value="C:plasma membrane"/>
    <property type="evidence" value="ECO:0007669"/>
    <property type="project" value="TreeGrafter"/>
</dbReference>
<keyword evidence="4" id="KW-0967">Endosome</keyword>
<dbReference type="PRINTS" id="PR00336">
    <property type="entry name" value="LYSASSOCTDMP"/>
</dbReference>
<evidence type="ECO:0000313" key="13">
    <source>
        <dbReference type="Proteomes" id="UP000503349"/>
    </source>
</evidence>
<evidence type="ECO:0000256" key="3">
    <source>
        <dbReference type="ARBA" id="ARBA00022729"/>
    </source>
</evidence>
<gene>
    <name evidence="12" type="ORF">EXN66_Car006278</name>
</gene>
<evidence type="ECO:0000256" key="2">
    <source>
        <dbReference type="ARBA" id="ARBA00022692"/>
    </source>
</evidence>
<comment type="similarity">
    <text evidence="8">Belongs to the LAMP family.</text>
</comment>
<dbReference type="PANTHER" id="PTHR11506:SF30">
    <property type="entry name" value="LYSOSOME-ASSOCIATED MEMBRANE GLYCOPROTEIN 3"/>
    <property type="match status" value="1"/>
</dbReference>
<dbReference type="GO" id="GO:0005765">
    <property type="term" value="C:lysosomal membrane"/>
    <property type="evidence" value="ECO:0007669"/>
    <property type="project" value="UniProtKB-SubCell"/>
</dbReference>
<keyword evidence="3 10" id="KW-0732">Signal</keyword>
<keyword evidence="2 8" id="KW-0812">Transmembrane</keyword>
<comment type="subcellular location">
    <subcellularLocation>
        <location evidence="1">Endosome membrane</location>
        <topology evidence="1">Single-pass type I membrane protein</topology>
    </subcellularLocation>
    <subcellularLocation>
        <location evidence="8">Lysosome membrane</location>
        <topology evidence="8">Single-pass type I membrane protein</topology>
    </subcellularLocation>
</comment>
<organism evidence="12 13">
    <name type="scientific">Channa argus</name>
    <name type="common">Northern snakehead</name>
    <name type="synonym">Ophicephalus argus</name>
    <dbReference type="NCBI Taxonomy" id="215402"/>
    <lineage>
        <taxon>Eukaryota</taxon>
        <taxon>Metazoa</taxon>
        <taxon>Chordata</taxon>
        <taxon>Craniata</taxon>
        <taxon>Vertebrata</taxon>
        <taxon>Euteleostomi</taxon>
        <taxon>Actinopterygii</taxon>
        <taxon>Neopterygii</taxon>
        <taxon>Teleostei</taxon>
        <taxon>Neoteleostei</taxon>
        <taxon>Acanthomorphata</taxon>
        <taxon>Anabantaria</taxon>
        <taxon>Anabantiformes</taxon>
        <taxon>Channoidei</taxon>
        <taxon>Channidae</taxon>
        <taxon>Channa</taxon>
    </lineage>
</organism>
<feature type="signal peptide" evidence="10">
    <location>
        <begin position="1"/>
        <end position="30"/>
    </location>
</feature>
<keyword evidence="8" id="KW-1015">Disulfide bond</keyword>
<dbReference type="Proteomes" id="UP000503349">
    <property type="component" value="Chromosome 6"/>
</dbReference>
<protein>
    <submittedName>
        <fullName evidence="12">Lysosome-associated membrane glycoprotein 3</fullName>
    </submittedName>
</protein>
<evidence type="ECO:0000256" key="5">
    <source>
        <dbReference type="ARBA" id="ARBA00022989"/>
    </source>
</evidence>
<evidence type="ECO:0000256" key="9">
    <source>
        <dbReference type="SAM" id="Phobius"/>
    </source>
</evidence>
<keyword evidence="6 8" id="KW-0472">Membrane</keyword>
<dbReference type="InterPro" id="IPR002000">
    <property type="entry name" value="Lysosome-assoc_membr_glycop"/>
</dbReference>
<dbReference type="InterPro" id="IPR048528">
    <property type="entry name" value="Lamp2-like_luminal"/>
</dbReference>
<evidence type="ECO:0000256" key="10">
    <source>
        <dbReference type="SAM" id="SignalP"/>
    </source>
</evidence>
<dbReference type="PROSITE" id="PS51407">
    <property type="entry name" value="LAMP_3"/>
    <property type="match status" value="1"/>
</dbReference>
<feature type="disulfide bond" evidence="8">
    <location>
        <begin position="174"/>
        <end position="211"/>
    </location>
</feature>
<keyword evidence="5 9" id="KW-1133">Transmembrane helix</keyword>
<evidence type="ECO:0000256" key="8">
    <source>
        <dbReference type="PROSITE-ProRule" id="PRU00740"/>
    </source>
</evidence>
<dbReference type="GO" id="GO:0031902">
    <property type="term" value="C:late endosome membrane"/>
    <property type="evidence" value="ECO:0007669"/>
    <property type="project" value="TreeGrafter"/>
</dbReference>
<accession>A0A6G1PK02</accession>
<evidence type="ECO:0000313" key="12">
    <source>
        <dbReference type="EMBL" id="KAF3690605.1"/>
    </source>
</evidence>
<feature type="chain" id="PRO_5026033051" evidence="10">
    <location>
        <begin position="31"/>
        <end position="253"/>
    </location>
</feature>
<evidence type="ECO:0000256" key="6">
    <source>
        <dbReference type="ARBA" id="ARBA00023136"/>
    </source>
</evidence>
<keyword evidence="8" id="KW-0458">Lysosome</keyword>
<keyword evidence="13" id="KW-1185">Reference proteome</keyword>
<feature type="domain" description="Lysosome-associated membrane glycoprotein 2-like luminal" evidence="11">
    <location>
        <begin position="55"/>
        <end position="200"/>
    </location>
</feature>
<proteinExistence type="inferred from homology"/>
<dbReference type="OrthoDB" id="9428839at2759"/>
<dbReference type="Gene3D" id="2.40.160.110">
    <property type="match status" value="1"/>
</dbReference>
<evidence type="ECO:0000259" key="11">
    <source>
        <dbReference type="Pfam" id="PF01299"/>
    </source>
</evidence>
<evidence type="ECO:0000256" key="7">
    <source>
        <dbReference type="ARBA" id="ARBA00023180"/>
    </source>
</evidence>
<reference evidence="12 13" key="1">
    <citation type="submission" date="2019-02" db="EMBL/GenBank/DDBJ databases">
        <title>Opniocepnalus argus genome.</title>
        <authorList>
            <person name="Zhou C."/>
            <person name="Xiao S."/>
        </authorList>
    </citation>
    <scope>NUCLEOTIDE SEQUENCE [LARGE SCALE GENOMIC DNA]</scope>
    <source>
        <strain evidence="12">OARG1902GOOAL</strain>
        <tissue evidence="12">Muscle</tissue>
    </source>
</reference>
<dbReference type="EMBL" id="CM015717">
    <property type="protein sequence ID" value="KAF3690605.1"/>
    <property type="molecule type" value="Genomic_DNA"/>
</dbReference>
<comment type="caution">
    <text evidence="8">Lacks conserved residue(s) required for the propagation of feature annotation.</text>
</comment>
<dbReference type="AlphaFoldDB" id="A0A6G1PK02"/>
<evidence type="ECO:0000256" key="4">
    <source>
        <dbReference type="ARBA" id="ARBA00022753"/>
    </source>
</evidence>